<feature type="domain" description="GST C-terminal" evidence="15">
    <location>
        <begin position="50"/>
        <end position="186"/>
    </location>
</feature>
<evidence type="ECO:0000256" key="6">
    <source>
        <dbReference type="ARBA" id="ARBA00022598"/>
    </source>
</evidence>
<dbReference type="AlphaFoldDB" id="A0A0K3CNL8"/>
<dbReference type="SUPFAM" id="SSF52374">
    <property type="entry name" value="Nucleotidylyl transferase"/>
    <property type="match status" value="1"/>
</dbReference>
<dbReference type="Pfam" id="PF20974">
    <property type="entry name" value="tRNA-synt_1c_C2"/>
    <property type="match status" value="1"/>
</dbReference>
<keyword evidence="9 13" id="KW-0648">Protein biosynthesis</keyword>
<dbReference type="PANTHER" id="PTHR43097">
    <property type="entry name" value="GLUTAMINE-TRNA LIGASE"/>
    <property type="match status" value="1"/>
</dbReference>
<reference evidence="16 18" key="1">
    <citation type="submission" date="2015-07" db="EMBL/GenBank/DDBJ databases">
        <authorList>
            <person name="Cajimat M.N.B."/>
            <person name="Milazzo M.L."/>
            <person name="Fulhorst C.F."/>
        </authorList>
    </citation>
    <scope>NUCLEOTIDE SEQUENCE [LARGE SCALE GENOMIC DNA]</scope>
    <source>
        <strain evidence="16">Single colony</strain>
    </source>
</reference>
<proteinExistence type="inferred from homology"/>
<evidence type="ECO:0000256" key="10">
    <source>
        <dbReference type="ARBA" id="ARBA00023146"/>
    </source>
</evidence>
<evidence type="ECO:0000256" key="7">
    <source>
        <dbReference type="ARBA" id="ARBA00022741"/>
    </source>
</evidence>
<dbReference type="InterPro" id="IPR020059">
    <property type="entry name" value="Glu/Gln-tRNA-synth_Ib_codon-bd"/>
</dbReference>
<dbReference type="SUPFAM" id="SSF47616">
    <property type="entry name" value="GST C-terminal domain-like"/>
    <property type="match status" value="1"/>
</dbReference>
<evidence type="ECO:0000256" key="8">
    <source>
        <dbReference type="ARBA" id="ARBA00022840"/>
    </source>
</evidence>
<protein>
    <recommendedName>
        <fullName evidence="3">glutamate--tRNA ligase</fullName>
        <ecNumber evidence="3">6.1.1.17</ecNumber>
    </recommendedName>
    <alternativeName>
        <fullName evidence="11">Glutamyl-tRNA synthetase</fullName>
    </alternativeName>
</protein>
<evidence type="ECO:0000256" key="1">
    <source>
        <dbReference type="ARBA" id="ARBA00004496"/>
    </source>
</evidence>
<dbReference type="InterPro" id="IPR014729">
    <property type="entry name" value="Rossmann-like_a/b/a_fold"/>
</dbReference>
<keyword evidence="10 13" id="KW-0030">Aminoacyl-tRNA synthetase</keyword>
<evidence type="ECO:0000259" key="15">
    <source>
        <dbReference type="PROSITE" id="PS50405"/>
    </source>
</evidence>
<dbReference type="InterPro" id="IPR020056">
    <property type="entry name" value="Rbsml_bL25/Gln-tRNA_synth_N"/>
</dbReference>
<dbReference type="Pfam" id="PF00043">
    <property type="entry name" value="GST_C"/>
    <property type="match status" value="1"/>
</dbReference>
<keyword evidence="4" id="KW-0963">Cytoplasm</keyword>
<dbReference type="InterPro" id="IPR036282">
    <property type="entry name" value="Glutathione-S-Trfase_C_sf"/>
</dbReference>
<evidence type="ECO:0000313" key="17">
    <source>
        <dbReference type="EMBL" id="PRQ71213.1"/>
    </source>
</evidence>
<evidence type="ECO:0000313" key="16">
    <source>
        <dbReference type="EMBL" id="CTR10583.1"/>
    </source>
</evidence>
<dbReference type="InterPro" id="IPR010987">
    <property type="entry name" value="Glutathione-S-Trfase_C-like"/>
</dbReference>
<dbReference type="Gene3D" id="1.20.1050.130">
    <property type="match status" value="1"/>
</dbReference>
<dbReference type="Proteomes" id="UP000199069">
    <property type="component" value="Unassembled WGS sequence"/>
</dbReference>
<dbReference type="SUPFAM" id="SSF50715">
    <property type="entry name" value="Ribosomal protein L25-like"/>
    <property type="match status" value="1"/>
</dbReference>
<evidence type="ECO:0000256" key="5">
    <source>
        <dbReference type="ARBA" id="ARBA00022553"/>
    </source>
</evidence>
<keyword evidence="18" id="KW-1185">Reference proteome</keyword>
<dbReference type="InterPro" id="IPR004046">
    <property type="entry name" value="GST_C"/>
</dbReference>
<evidence type="ECO:0000313" key="18">
    <source>
        <dbReference type="Proteomes" id="UP000199069"/>
    </source>
</evidence>
<evidence type="ECO:0000256" key="9">
    <source>
        <dbReference type="ARBA" id="ARBA00022917"/>
    </source>
</evidence>
<evidence type="ECO:0000256" key="4">
    <source>
        <dbReference type="ARBA" id="ARBA00022490"/>
    </source>
</evidence>
<dbReference type="InterPro" id="IPR011035">
    <property type="entry name" value="Ribosomal_bL25/Gln-tRNA_synth"/>
</dbReference>
<keyword evidence="5" id="KW-0597">Phosphoprotein</keyword>
<dbReference type="NCBIfam" id="TIGR00463">
    <property type="entry name" value="gltX_arch"/>
    <property type="match status" value="1"/>
</dbReference>
<evidence type="ECO:0000256" key="2">
    <source>
        <dbReference type="ARBA" id="ARBA00008927"/>
    </source>
</evidence>
<keyword evidence="8 13" id="KW-0067">ATP-binding</keyword>
<dbReference type="EMBL" id="LCTV02000013">
    <property type="protein sequence ID" value="PRQ71213.1"/>
    <property type="molecule type" value="Genomic_DNA"/>
</dbReference>
<reference evidence="17 19" key="2">
    <citation type="journal article" date="2018" name="Elife">
        <title>Functional genomics of lipid metabolism in the oleaginous yeast Rhodosporidium toruloides.</title>
        <authorList>
            <person name="Coradetti S.T."/>
            <person name="Pinel D."/>
            <person name="Geiselman G."/>
            <person name="Ito M."/>
            <person name="Mondo S."/>
            <person name="Reilly M.C."/>
            <person name="Cheng Y.F."/>
            <person name="Bauer S."/>
            <person name="Grigoriev I."/>
            <person name="Gladden J.M."/>
            <person name="Simmons B.A."/>
            <person name="Brem R."/>
            <person name="Arkin A.P."/>
            <person name="Skerker J.M."/>
        </authorList>
    </citation>
    <scope>NUCLEOTIDE SEQUENCE [LARGE SCALE GENOMIC DNA]</scope>
    <source>
        <strain evidence="17 19">NBRC 0880</strain>
    </source>
</reference>
<dbReference type="InterPro" id="IPR001412">
    <property type="entry name" value="aa-tRNA-synth_I_CS"/>
</dbReference>
<dbReference type="GO" id="GO:0005829">
    <property type="term" value="C:cytosol"/>
    <property type="evidence" value="ECO:0007669"/>
    <property type="project" value="TreeGrafter"/>
</dbReference>
<feature type="region of interest" description="Disordered" evidence="14">
    <location>
        <begin position="739"/>
        <end position="772"/>
    </location>
</feature>
<evidence type="ECO:0000256" key="14">
    <source>
        <dbReference type="SAM" id="MobiDB-lite"/>
    </source>
</evidence>
<dbReference type="EC" id="6.1.1.17" evidence="3"/>
<dbReference type="PRINTS" id="PR00987">
    <property type="entry name" value="TRNASYNTHGLU"/>
</dbReference>
<dbReference type="OrthoDB" id="10250478at2759"/>
<dbReference type="Gene3D" id="3.40.50.620">
    <property type="entry name" value="HUPs"/>
    <property type="match status" value="1"/>
</dbReference>
<evidence type="ECO:0000313" key="19">
    <source>
        <dbReference type="Proteomes" id="UP000239560"/>
    </source>
</evidence>
<dbReference type="InterPro" id="IPR004526">
    <property type="entry name" value="Glu-tRNA-synth_arc/euk"/>
</dbReference>
<dbReference type="Gene3D" id="2.40.240.10">
    <property type="entry name" value="Ribosomal Protein L25, Chain P"/>
    <property type="match status" value="1"/>
</dbReference>
<organism evidence="16 18">
    <name type="scientific">Rhodotorula toruloides</name>
    <name type="common">Yeast</name>
    <name type="synonym">Rhodosporidium toruloides</name>
    <dbReference type="NCBI Taxonomy" id="5286"/>
    <lineage>
        <taxon>Eukaryota</taxon>
        <taxon>Fungi</taxon>
        <taxon>Dikarya</taxon>
        <taxon>Basidiomycota</taxon>
        <taxon>Pucciniomycotina</taxon>
        <taxon>Microbotryomycetes</taxon>
        <taxon>Sporidiobolales</taxon>
        <taxon>Sporidiobolaceae</taxon>
        <taxon>Rhodotorula</taxon>
    </lineage>
</organism>
<dbReference type="OMA" id="FIHIPDG"/>
<dbReference type="GO" id="GO:0004818">
    <property type="term" value="F:glutamate-tRNA ligase activity"/>
    <property type="evidence" value="ECO:0007669"/>
    <property type="project" value="UniProtKB-EC"/>
</dbReference>
<dbReference type="STRING" id="5286.A0A0K3CNL8"/>
<name>A0A0K3CNL8_RHOTO</name>
<dbReference type="InterPro" id="IPR050132">
    <property type="entry name" value="Gln/Glu-tRNA_Ligase"/>
</dbReference>
<dbReference type="PROSITE" id="PS00178">
    <property type="entry name" value="AA_TRNA_LIGASE_I"/>
    <property type="match status" value="1"/>
</dbReference>
<dbReference type="FunFam" id="2.40.240.10:FF:000004">
    <property type="entry name" value="Glutamyl-tRNA synthetase, cytoplasmic"/>
    <property type="match status" value="1"/>
</dbReference>
<dbReference type="FunFam" id="1.10.1160.10:FF:000001">
    <property type="entry name" value="Glutamine--tRNA ligase"/>
    <property type="match status" value="1"/>
</dbReference>
<comment type="catalytic activity">
    <reaction evidence="12">
        <text>tRNA(Glu) + L-glutamate + ATP = L-glutamyl-tRNA(Glu) + AMP + diphosphate</text>
        <dbReference type="Rhea" id="RHEA:23540"/>
        <dbReference type="Rhea" id="RHEA-COMP:9663"/>
        <dbReference type="Rhea" id="RHEA-COMP:9680"/>
        <dbReference type="ChEBI" id="CHEBI:29985"/>
        <dbReference type="ChEBI" id="CHEBI:30616"/>
        <dbReference type="ChEBI" id="CHEBI:33019"/>
        <dbReference type="ChEBI" id="CHEBI:78442"/>
        <dbReference type="ChEBI" id="CHEBI:78520"/>
        <dbReference type="ChEBI" id="CHEBI:456215"/>
        <dbReference type="EC" id="6.1.1.17"/>
    </reaction>
</comment>
<evidence type="ECO:0000256" key="3">
    <source>
        <dbReference type="ARBA" id="ARBA00012835"/>
    </source>
</evidence>
<dbReference type="EMBL" id="CWKI01000013">
    <property type="protein sequence ID" value="CTR10583.1"/>
    <property type="molecule type" value="Genomic_DNA"/>
</dbReference>
<evidence type="ECO:0000256" key="13">
    <source>
        <dbReference type="RuleBase" id="RU363037"/>
    </source>
</evidence>
<gene>
    <name evidence="16" type="primary">FGENESH: predicted gene_13.274</name>
    <name evidence="17" type="ORF">AAT19DRAFT_10753</name>
    <name evidence="16" type="ORF">BN2166_0064440</name>
</gene>
<dbReference type="CDD" id="cd00807">
    <property type="entry name" value="GlnRS_core"/>
    <property type="match status" value="1"/>
</dbReference>
<sequence>MASANTPILRLQAKSSPIPLGLCAFAYSLPPAQIQLEWVHSLPKEANGANCQVEINGKSVFGTVECFKALGDAFAAQGALGKDNKESTEILSLLLLAPPFPPSFPTATSFLSTLEQRLTLRTYLTGSSHPTVADYHLWAALKTNVIAIGLLPKAPHTQRWFNHLAALPPCAKALVDVPAQSKVKPAPAADKKDEKKKEEKANATFELGLPGAQKGKVVTRLPPEPSGYLHIGHAKAAVLNQYFARMYDGKFLVRFDDTNPSKEKAEFEQSIVEDLALLGIKADATSYTSDYFDQLQQYAIQLIKDGKAYADDTEQEVMRDQRMNGVASKRRDLSPEESLAKFAEMATGSDEGKRWCIRAKMSVDDPNKALRDPVIYRVNDLPHHRTGSKYKIYPTYDFACPVVDSIEGVTHALRTNEYRDRNPQYQWMLDAVGLRKVDVWDFGRLAFVYTLLSKRKLKWFVENGYVSGWDDPRFPTVRGIRRRGMTVEAITQFMLLQGPSQAFLNLEWDVIWNLNKKVIDPVAPRFVALEKENLVPVKIIGGEGKPAEGQVESKVVPKHKKNPEVGDKTTFYADTIYVEQADAASFAQDEELTLMDWGNAFVRKISRSSDAGPVTSLEMELNLAGDFKKTKKKVTWLGSPKAPSSPEDLTQVSLLDYDYLITKKKLEEDDNVEDLINPKTEYRTDAVADHNVASLAQGTIIQLERKGFYIVDRAFDASNPSQKVELILIPDGRASSVALKHQAPAAPAKDASKAAKTPSKDKQAAMKAKKSTEAIPQLPELAPAEAVEVVLKSDGSRGYNIPVKTKMYKVDSPHGHEAYETPTTTSMYEMRPINE</sequence>
<dbReference type="Pfam" id="PF03950">
    <property type="entry name" value="tRNA-synt_1c_C"/>
    <property type="match status" value="1"/>
</dbReference>
<dbReference type="GO" id="GO:0005524">
    <property type="term" value="F:ATP binding"/>
    <property type="evidence" value="ECO:0007669"/>
    <property type="project" value="UniProtKB-KW"/>
</dbReference>
<dbReference type="FunFam" id="3.90.800.10:FF:000001">
    <property type="entry name" value="Glutamine--tRNA ligase"/>
    <property type="match status" value="1"/>
</dbReference>
<dbReference type="Pfam" id="PF00749">
    <property type="entry name" value="tRNA-synt_1c"/>
    <property type="match status" value="1"/>
</dbReference>
<dbReference type="PANTHER" id="PTHR43097:SF5">
    <property type="entry name" value="GLUTAMATE--TRNA LIGASE"/>
    <property type="match status" value="1"/>
</dbReference>
<feature type="compositionally biased region" description="Basic and acidic residues" evidence="14">
    <location>
        <begin position="750"/>
        <end position="764"/>
    </location>
</feature>
<dbReference type="Proteomes" id="UP000239560">
    <property type="component" value="Unassembled WGS sequence"/>
</dbReference>
<accession>A0A0K3CNL8</accession>
<keyword evidence="7 13" id="KW-0547">Nucleotide-binding</keyword>
<evidence type="ECO:0000256" key="11">
    <source>
        <dbReference type="ARBA" id="ARBA00030865"/>
    </source>
</evidence>
<keyword evidence="6 13" id="KW-0436">Ligase</keyword>
<dbReference type="FunFam" id="3.40.50.620:FF:000037">
    <property type="entry name" value="Glutamine--tRNA ligase cytoplasmic"/>
    <property type="match status" value="1"/>
</dbReference>
<comment type="subcellular location">
    <subcellularLocation>
        <location evidence="1">Cytoplasm</location>
    </subcellularLocation>
</comment>
<dbReference type="GO" id="GO:0006424">
    <property type="term" value="P:glutamyl-tRNA aminoacylation"/>
    <property type="evidence" value="ECO:0007669"/>
    <property type="project" value="InterPro"/>
</dbReference>
<dbReference type="HAMAP" id="MF_02076">
    <property type="entry name" value="Glu_tRNA_synth_type2"/>
    <property type="match status" value="1"/>
</dbReference>
<dbReference type="PROSITE" id="PS50405">
    <property type="entry name" value="GST_CTER"/>
    <property type="match status" value="1"/>
</dbReference>
<dbReference type="InterPro" id="IPR020058">
    <property type="entry name" value="Glu/Gln-tRNA-synth_Ib_cat-dom"/>
</dbReference>
<evidence type="ECO:0000256" key="12">
    <source>
        <dbReference type="ARBA" id="ARBA00048351"/>
    </source>
</evidence>
<dbReference type="GO" id="GO:0017102">
    <property type="term" value="C:methionyl glutamyl tRNA synthetase complex"/>
    <property type="evidence" value="ECO:0007669"/>
    <property type="project" value="TreeGrafter"/>
</dbReference>
<dbReference type="InterPro" id="IPR000924">
    <property type="entry name" value="Glu/Gln-tRNA-synth"/>
</dbReference>
<comment type="similarity">
    <text evidence="2">Belongs to the class-I aminoacyl-tRNA synthetase family. Glutamate--tRNA ligase type 2 subfamily.</text>
</comment>
<dbReference type="InterPro" id="IPR049437">
    <property type="entry name" value="tRNA-synt_1c_C2"/>
</dbReference>